<organism evidence="1 2">
    <name type="scientific">Candida albicans</name>
    <name type="common">Yeast</name>
    <dbReference type="NCBI Taxonomy" id="5476"/>
    <lineage>
        <taxon>Eukaryota</taxon>
        <taxon>Fungi</taxon>
        <taxon>Dikarya</taxon>
        <taxon>Ascomycota</taxon>
        <taxon>Saccharomycotina</taxon>
        <taxon>Pichiomycetes</taxon>
        <taxon>Debaryomycetaceae</taxon>
        <taxon>Candida/Lodderomyces clade</taxon>
        <taxon>Candida</taxon>
    </lineage>
</organism>
<protein>
    <submittedName>
        <fullName evidence="1">Uncharacterized protein</fullName>
    </submittedName>
</protein>
<proteinExistence type="predicted"/>
<accession>A0A8H6BVQ3</accession>
<evidence type="ECO:0000313" key="2">
    <source>
        <dbReference type="Proteomes" id="UP000536275"/>
    </source>
</evidence>
<dbReference type="Proteomes" id="UP000536275">
    <property type="component" value="Unassembled WGS sequence"/>
</dbReference>
<dbReference type="CDD" id="cd21790">
    <property type="entry name" value="Rad21_Rec8_M_ScRec8p-like"/>
    <property type="match status" value="1"/>
</dbReference>
<gene>
    <name evidence="1" type="ORF">FOB64_006278</name>
</gene>
<dbReference type="EMBL" id="JABWAD010000061">
    <property type="protein sequence ID" value="KAF6063287.1"/>
    <property type="molecule type" value="Genomic_DNA"/>
</dbReference>
<evidence type="ECO:0000313" key="1">
    <source>
        <dbReference type="EMBL" id="KAF6063287.1"/>
    </source>
</evidence>
<reference evidence="1 2" key="1">
    <citation type="submission" date="2020-03" db="EMBL/GenBank/DDBJ databases">
        <title>FDA dAtabase for Regulatory Grade micrObial Sequences (FDA-ARGOS): Supporting development and validation of Infectious Disease Dx tests.</title>
        <authorList>
            <person name="Campos J."/>
            <person name="Goldberg B."/>
            <person name="Tallon L."/>
            <person name="Sadzewicz L."/>
            <person name="Vavikolanu K."/>
            <person name="Mehta A."/>
            <person name="Aluvathingal J."/>
            <person name="Nadendla S."/>
            <person name="Nandy P."/>
            <person name="Geyer C."/>
            <person name="Yan Y."/>
            <person name="Sichtig H."/>
        </authorList>
    </citation>
    <scope>NUCLEOTIDE SEQUENCE [LARGE SCALE GENOMIC DNA]</scope>
    <source>
        <strain evidence="1 2">FDAARGOS_656</strain>
    </source>
</reference>
<comment type="caution">
    <text evidence="1">The sequence shown here is derived from an EMBL/GenBank/DDBJ whole genome shotgun (WGS) entry which is preliminary data.</text>
</comment>
<dbReference type="AlphaFoldDB" id="A0A8H6BVQ3"/>
<sequence>MSFDGSGDNLMTMDSKLNKFYRYIKARSNEFGKLVVGTYLISQAINENNVVLTEHTGDYYQTKFQILVPDSTHALDIDEPPVPRRVAANAFACVLTLATKSLINIEVIQETDELQNNNDINIILPLE</sequence>
<name>A0A8H6BVQ3_CANAX</name>